<name>A0ABQ7TSZ6_SOLTU</name>
<dbReference type="InterPro" id="IPR019557">
    <property type="entry name" value="AminoTfrase-like_pln_mobile"/>
</dbReference>
<keyword evidence="4" id="KW-1185">Reference proteome</keyword>
<protein>
    <recommendedName>
        <fullName evidence="2">Aminotransferase-like plant mobile domain-containing protein</fullName>
    </recommendedName>
</protein>
<gene>
    <name evidence="3" type="ORF">KY290_035853</name>
</gene>
<reference evidence="3 4" key="1">
    <citation type="journal article" date="2021" name="bioRxiv">
        <title>Chromosome-scale and haplotype-resolved genome assembly of a tetraploid potato cultivar.</title>
        <authorList>
            <person name="Sun H."/>
            <person name="Jiao W.-B."/>
            <person name="Krause K."/>
            <person name="Campoy J.A."/>
            <person name="Goel M."/>
            <person name="Folz-Donahue K."/>
            <person name="Kukat C."/>
            <person name="Huettel B."/>
            <person name="Schneeberger K."/>
        </authorList>
    </citation>
    <scope>NUCLEOTIDE SEQUENCE [LARGE SCALE GENOMIC DNA]</scope>
    <source>
        <strain evidence="3">SolTubOtavaFocal</strain>
        <tissue evidence="3">Leaves</tissue>
    </source>
</reference>
<evidence type="ECO:0000313" key="4">
    <source>
        <dbReference type="Proteomes" id="UP000826656"/>
    </source>
</evidence>
<dbReference type="EMBL" id="JAIVGD010000028">
    <property type="protein sequence ID" value="KAH0737148.1"/>
    <property type="molecule type" value="Genomic_DNA"/>
</dbReference>
<feature type="domain" description="Aminotransferase-like plant mobile" evidence="2">
    <location>
        <begin position="160"/>
        <end position="264"/>
    </location>
</feature>
<dbReference type="Pfam" id="PF10536">
    <property type="entry name" value="PMD"/>
    <property type="match status" value="1"/>
</dbReference>
<accession>A0ABQ7TSZ6</accession>
<evidence type="ECO:0000256" key="1">
    <source>
        <dbReference type="SAM" id="MobiDB-lite"/>
    </source>
</evidence>
<sequence length="296" mass="34088">MAKDKVASLRTEVSQSRKNLTKKMQKTTFPLELFPLYPGEKLLPHSVRPDWFGGKYRYSWPSVTKRWIDRFCMMGPTVLDIVALTGRRPHGKEVSAILGKRSILDLAVLATVYFPEFRPVTLDKRNLPTYGYPPAEGVLRPILFKEYFLFFHKCSSRTASQFTPFSSRKFGPVWFKKSLDPNFQKLNKPELQDIWASYLIARDLPYSILLDESLKCKSGVEHYSPNQFARQFGMTQAVPFHQSANKLPIRRKDFQSADYTEETESRKISPHVLCSSDRKEVAAPRSNDTKGNLARI</sequence>
<dbReference type="Proteomes" id="UP000826656">
    <property type="component" value="Unassembled WGS sequence"/>
</dbReference>
<organism evidence="3 4">
    <name type="scientific">Solanum tuberosum</name>
    <name type="common">Potato</name>
    <dbReference type="NCBI Taxonomy" id="4113"/>
    <lineage>
        <taxon>Eukaryota</taxon>
        <taxon>Viridiplantae</taxon>
        <taxon>Streptophyta</taxon>
        <taxon>Embryophyta</taxon>
        <taxon>Tracheophyta</taxon>
        <taxon>Spermatophyta</taxon>
        <taxon>Magnoliopsida</taxon>
        <taxon>eudicotyledons</taxon>
        <taxon>Gunneridae</taxon>
        <taxon>Pentapetalae</taxon>
        <taxon>asterids</taxon>
        <taxon>lamiids</taxon>
        <taxon>Solanales</taxon>
        <taxon>Solanaceae</taxon>
        <taxon>Solanoideae</taxon>
        <taxon>Solaneae</taxon>
        <taxon>Solanum</taxon>
    </lineage>
</organism>
<evidence type="ECO:0000259" key="2">
    <source>
        <dbReference type="Pfam" id="PF10536"/>
    </source>
</evidence>
<evidence type="ECO:0000313" key="3">
    <source>
        <dbReference type="EMBL" id="KAH0737148.1"/>
    </source>
</evidence>
<comment type="caution">
    <text evidence="3">The sequence shown here is derived from an EMBL/GenBank/DDBJ whole genome shotgun (WGS) entry which is preliminary data.</text>
</comment>
<proteinExistence type="predicted"/>
<feature type="region of interest" description="Disordered" evidence="1">
    <location>
        <begin position="276"/>
        <end position="296"/>
    </location>
</feature>